<reference evidence="1 2" key="1">
    <citation type="journal article" date="2019" name="Emerg. Microbes Infect.">
        <title>Comprehensive subspecies identification of 175 nontuberculous mycobacteria species based on 7547 genomic profiles.</title>
        <authorList>
            <person name="Matsumoto Y."/>
            <person name="Kinjo T."/>
            <person name="Motooka D."/>
            <person name="Nabeya D."/>
            <person name="Jung N."/>
            <person name="Uechi K."/>
            <person name="Horii T."/>
            <person name="Iida T."/>
            <person name="Fujita J."/>
            <person name="Nakamura S."/>
        </authorList>
    </citation>
    <scope>NUCLEOTIDE SEQUENCE [LARGE SCALE GENOMIC DNA]</scope>
    <source>
        <strain evidence="1 2">JCM 18565</strain>
    </source>
</reference>
<protein>
    <recommendedName>
        <fullName evidence="3">Helix-turn-helix domain-containing protein</fullName>
    </recommendedName>
</protein>
<evidence type="ECO:0000313" key="2">
    <source>
        <dbReference type="Proteomes" id="UP000465240"/>
    </source>
</evidence>
<dbReference type="RefSeq" id="WP_120795233.1">
    <property type="nucleotide sequence ID" value="NZ_BLKX01000003.1"/>
</dbReference>
<dbReference type="Proteomes" id="UP000465240">
    <property type="component" value="Unassembled WGS sequence"/>
</dbReference>
<evidence type="ECO:0000313" key="1">
    <source>
        <dbReference type="EMBL" id="GFG83153.1"/>
    </source>
</evidence>
<sequence length="288" mass="31344">MKPCEKCGLEYFPLRRGYCHRCDMNRRSRVGYECSYVDAAPARAHIRALVAAGVSLRGLATMAGVDRKRLHYILRGRRDRGAGPSQRITRTVADKILAVPVPESRLAVVAEGDLVDSVGTARRLQSLVAFGYSRDDLGRRMGYTGGRASCSGNISRLMDSALLTVRAGTARRAAALFCELQMVPGGSTRATNEGLRRGWPLPMDWDEESIDDPRAVTFRSGPPRLSRADIAEDIAQRQLRVVELTRLGLPASRIASELKVSVRQVVRDRAAGGQAVRGVVAESLGVSA</sequence>
<accession>A0ABQ1CFA3</accession>
<gene>
    <name evidence="1" type="ORF">MPRG_64290</name>
</gene>
<evidence type="ECO:0008006" key="3">
    <source>
        <dbReference type="Google" id="ProtNLM"/>
    </source>
</evidence>
<comment type="caution">
    <text evidence="1">The sequence shown here is derived from an EMBL/GenBank/DDBJ whole genome shotgun (WGS) entry which is preliminary data.</text>
</comment>
<name>A0ABQ1CFA3_9MYCO</name>
<organism evidence="1 2">
    <name type="scientific">Mycobacterium paragordonae</name>
    <dbReference type="NCBI Taxonomy" id="1389713"/>
    <lineage>
        <taxon>Bacteria</taxon>
        <taxon>Bacillati</taxon>
        <taxon>Actinomycetota</taxon>
        <taxon>Actinomycetes</taxon>
        <taxon>Mycobacteriales</taxon>
        <taxon>Mycobacteriaceae</taxon>
        <taxon>Mycobacterium</taxon>
    </lineage>
</organism>
<proteinExistence type="predicted"/>
<dbReference type="EMBL" id="BLKX01000003">
    <property type="protein sequence ID" value="GFG83153.1"/>
    <property type="molecule type" value="Genomic_DNA"/>
</dbReference>
<keyword evidence="2" id="KW-1185">Reference proteome</keyword>